<dbReference type="InterPro" id="IPR007527">
    <property type="entry name" value="Znf_SWIM"/>
</dbReference>
<gene>
    <name evidence="7" type="ORF">EV386_3389</name>
</gene>
<evidence type="ECO:0000313" key="7">
    <source>
        <dbReference type="EMBL" id="RZS63031.1"/>
    </source>
</evidence>
<dbReference type="PANTHER" id="PTHR10799">
    <property type="entry name" value="SNF2/RAD54 HELICASE FAMILY"/>
    <property type="match status" value="1"/>
</dbReference>
<dbReference type="GO" id="GO:0004386">
    <property type="term" value="F:helicase activity"/>
    <property type="evidence" value="ECO:0007669"/>
    <property type="project" value="UniProtKB-KW"/>
</dbReference>
<dbReference type="Gene3D" id="3.40.50.10810">
    <property type="entry name" value="Tandem AAA-ATPase domain"/>
    <property type="match status" value="1"/>
</dbReference>
<dbReference type="InterPro" id="IPR038718">
    <property type="entry name" value="SNF2-like_sf"/>
</dbReference>
<dbReference type="Pfam" id="PF04434">
    <property type="entry name" value="SWIM"/>
    <property type="match status" value="1"/>
</dbReference>
<dbReference type="AlphaFoldDB" id="A0A4Q7M6A9"/>
<comment type="caution">
    <text evidence="7">The sequence shown here is derived from an EMBL/GenBank/DDBJ whole genome shotgun (WGS) entry which is preliminary data.</text>
</comment>
<dbReference type="GO" id="GO:0005524">
    <property type="term" value="F:ATP binding"/>
    <property type="evidence" value="ECO:0007669"/>
    <property type="project" value="InterPro"/>
</dbReference>
<dbReference type="PROSITE" id="PS50966">
    <property type="entry name" value="ZF_SWIM"/>
    <property type="match status" value="1"/>
</dbReference>
<dbReference type="InterPro" id="IPR027417">
    <property type="entry name" value="P-loop_NTPase"/>
</dbReference>
<organism evidence="7 8">
    <name type="scientific">Xylanimonas ulmi</name>
    <dbReference type="NCBI Taxonomy" id="228973"/>
    <lineage>
        <taxon>Bacteria</taxon>
        <taxon>Bacillati</taxon>
        <taxon>Actinomycetota</taxon>
        <taxon>Actinomycetes</taxon>
        <taxon>Micrococcales</taxon>
        <taxon>Promicromonosporaceae</taxon>
        <taxon>Xylanimonas</taxon>
    </lineage>
</organism>
<dbReference type="SMART" id="SM00490">
    <property type="entry name" value="HELICc"/>
    <property type="match status" value="1"/>
</dbReference>
<keyword evidence="7" id="KW-0347">Helicase</keyword>
<feature type="region of interest" description="Disordered" evidence="3">
    <location>
        <begin position="165"/>
        <end position="194"/>
    </location>
</feature>
<dbReference type="Gene3D" id="3.40.50.300">
    <property type="entry name" value="P-loop containing nucleotide triphosphate hydrolases"/>
    <property type="match status" value="1"/>
</dbReference>
<feature type="compositionally biased region" description="Low complexity" evidence="3">
    <location>
        <begin position="177"/>
        <end position="194"/>
    </location>
</feature>
<dbReference type="Pfam" id="PF00271">
    <property type="entry name" value="Helicase_C"/>
    <property type="match status" value="1"/>
</dbReference>
<evidence type="ECO:0000256" key="1">
    <source>
        <dbReference type="ARBA" id="ARBA00022801"/>
    </source>
</evidence>
<proteinExistence type="predicted"/>
<name>A0A4Q7M6A9_9MICO</name>
<keyword evidence="7" id="KW-0067">ATP-binding</keyword>
<keyword evidence="8" id="KW-1185">Reference proteome</keyword>
<keyword evidence="2" id="KW-0479">Metal-binding</keyword>
<dbReference type="PROSITE" id="PS51194">
    <property type="entry name" value="HELICASE_CTER"/>
    <property type="match status" value="1"/>
</dbReference>
<keyword evidence="2" id="KW-0862">Zinc</keyword>
<evidence type="ECO:0000256" key="3">
    <source>
        <dbReference type="SAM" id="MobiDB-lite"/>
    </source>
</evidence>
<dbReference type="CDD" id="cd18793">
    <property type="entry name" value="SF2_C_SNF"/>
    <property type="match status" value="1"/>
</dbReference>
<reference evidence="7 8" key="1">
    <citation type="submission" date="2019-02" db="EMBL/GenBank/DDBJ databases">
        <title>Sequencing the genomes of 1000 actinobacteria strains.</title>
        <authorList>
            <person name="Klenk H.-P."/>
        </authorList>
    </citation>
    <scope>NUCLEOTIDE SEQUENCE [LARGE SCALE GENOMIC DNA]</scope>
    <source>
        <strain evidence="7 8">DSM 16932</strain>
    </source>
</reference>
<feature type="domain" description="SWIM-type" evidence="4">
    <location>
        <begin position="75"/>
        <end position="112"/>
    </location>
</feature>
<evidence type="ECO:0000256" key="2">
    <source>
        <dbReference type="PROSITE-ProRule" id="PRU00325"/>
    </source>
</evidence>
<keyword evidence="2" id="KW-0863">Zinc-finger</keyword>
<dbReference type="SUPFAM" id="SSF52540">
    <property type="entry name" value="P-loop containing nucleoside triphosphate hydrolases"/>
    <property type="match status" value="2"/>
</dbReference>
<protein>
    <submittedName>
        <fullName evidence="7">SNF2 family DNA or RNA helicase</fullName>
    </submittedName>
</protein>
<evidence type="ECO:0000259" key="4">
    <source>
        <dbReference type="PROSITE" id="PS50966"/>
    </source>
</evidence>
<sequence length="1175" mass="126613">MSAHVGFARAGPWEHRRVALRLTGIDPRGISRLVDAGTYARGEGYARQGRVSHLQWNPGESVLTAQVRGSGRHTYLTWVYLDHAGRAVAEGDCTCPVGHNCKHVVATLLHAVGGPGAARRPATPAPAAWQRQLDRVLSVATPTAAPAAAATPLALQVRVDGLVRADHTGPAKPPARPGRASARSSARGAVSASVRRRAGAGAAAHAAPVDLGVSVRPVRRNASGGWAAGWDVSWDALRREHDVTRWEPRARQWLAELGAMRGQGYWGGSDWTSLDDFPGRLLWPHLALGRELGVPFVGSAKRDVIVLAERVELVVDATRDDGGVRLVPRVLVDGSPAVSALRGALGDHGLFTVDPPGTAAGQDAKAWVVTLGPSPAPLAPGAAELLTVGAEVAVPASDEQRLRADYLPALRRQVTVTSSDGSVPLPPPPRPTLVLTATFTGVSAAALRAGWMYSSSDGVDEARHHAFAPSAADVALRDLDAERTLAERAQRAARAAGFDDFALADHVEWEGLAALDLAERLLPALDTLDDVEVRTVDQPAYTELTSTPQIALEARDAEDADWFDLAVTVTVDGHAVPLPNILEALAHGKRRLMLADGAWLRLDHPSLERLRLLLAEADGIADRRSPQLRVTRHQASLWDELAEVADVVEQSERWRTAVGGLLALVRGEAATQGAADGAPEGATGALPEPLPVPAGVQADLRPYQRRGFEWLAFCWEHHLGGILADDMGLGKTLQTLTLIAHARERQPDAPAFLVVAPASVVAGWAAEAARFTPHLRVATVTTTSSRRDATPLPEVVAGADLVVTSYAVFRLDAEAFAALDWGALVLDEAQFVKNHATRANQHARALRAPYKLAITGTPLENNVTDLWSLLAVVAPGLFPSLQHFRTDYVKPIEAASRPDTDDAMRRHARARLARLQRRARPLLLRRTKEQVAPELPERQEQVVAVDLAPRHRTVYETHLQRERKRVLGLLDDFDANRVAVFRALTTLRRMALDASLVDPDAYAAVPSSKLDVLFEQLDEVVAEGHRALVFSQFTGYLGLVAERCRAAGVEFAYLDGSTRRRADVVAGFKDGTAPLFLISLKAGGFGLNLTEADYVYLLDPWWNPATEAQAVDRTHRIGQTRPVNVVRLVASGTIEEKVMALKERKARLVDAVLNDDAELFAGAIDVDDVRALFEA</sequence>
<accession>A0A4Q7M6A9</accession>
<dbReference type="Proteomes" id="UP000293852">
    <property type="component" value="Unassembled WGS sequence"/>
</dbReference>
<dbReference type="Pfam" id="PF00176">
    <property type="entry name" value="SNF2-rel_dom"/>
    <property type="match status" value="1"/>
</dbReference>
<dbReference type="PROSITE" id="PS51192">
    <property type="entry name" value="HELICASE_ATP_BIND_1"/>
    <property type="match status" value="1"/>
</dbReference>
<keyword evidence="1" id="KW-0378">Hydrolase</keyword>
<evidence type="ECO:0000259" key="6">
    <source>
        <dbReference type="PROSITE" id="PS51194"/>
    </source>
</evidence>
<evidence type="ECO:0000313" key="8">
    <source>
        <dbReference type="Proteomes" id="UP000293852"/>
    </source>
</evidence>
<dbReference type="InterPro" id="IPR000330">
    <property type="entry name" value="SNF2_N"/>
</dbReference>
<keyword evidence="7" id="KW-0547">Nucleotide-binding</keyword>
<feature type="domain" description="Helicase ATP-binding" evidence="5">
    <location>
        <begin position="712"/>
        <end position="876"/>
    </location>
</feature>
<dbReference type="GO" id="GO:0008270">
    <property type="term" value="F:zinc ion binding"/>
    <property type="evidence" value="ECO:0007669"/>
    <property type="project" value="UniProtKB-KW"/>
</dbReference>
<dbReference type="InterPro" id="IPR001650">
    <property type="entry name" value="Helicase_C-like"/>
</dbReference>
<dbReference type="GO" id="GO:0016787">
    <property type="term" value="F:hydrolase activity"/>
    <property type="evidence" value="ECO:0007669"/>
    <property type="project" value="UniProtKB-KW"/>
</dbReference>
<dbReference type="SMART" id="SM00487">
    <property type="entry name" value="DEXDc"/>
    <property type="match status" value="1"/>
</dbReference>
<dbReference type="EMBL" id="SGWX01000001">
    <property type="protein sequence ID" value="RZS63031.1"/>
    <property type="molecule type" value="Genomic_DNA"/>
</dbReference>
<evidence type="ECO:0000259" key="5">
    <source>
        <dbReference type="PROSITE" id="PS51192"/>
    </source>
</evidence>
<dbReference type="InterPro" id="IPR049730">
    <property type="entry name" value="SNF2/RAD54-like_C"/>
</dbReference>
<feature type="domain" description="Helicase C-terminal" evidence="6">
    <location>
        <begin position="1013"/>
        <end position="1168"/>
    </location>
</feature>
<dbReference type="InterPro" id="IPR014001">
    <property type="entry name" value="Helicase_ATP-bd"/>
</dbReference>